<sequence length="85" mass="9478">MQSLILYSTLGCHLCELAKEQLTPLLEEFSLCLVEVDIADDEALLKKYGVRIPVIKCKKNEQELGWPFDTKTAYQFLVEGGGVGS</sequence>
<dbReference type="PANTHER" id="PTHR33558:SF1">
    <property type="entry name" value="GLUTAREDOXIN-LIKE PROTEIN C5ORF63 HOMOLOG"/>
    <property type="match status" value="1"/>
</dbReference>
<evidence type="ECO:0000313" key="2">
    <source>
        <dbReference type="Proteomes" id="UP000242502"/>
    </source>
</evidence>
<dbReference type="Pfam" id="PF05768">
    <property type="entry name" value="Glrx-like"/>
    <property type="match status" value="1"/>
</dbReference>
<name>A0A1D2QQC1_9GAMM</name>
<proteinExistence type="predicted"/>
<dbReference type="InterPro" id="IPR036249">
    <property type="entry name" value="Thioredoxin-like_sf"/>
</dbReference>
<dbReference type="STRING" id="62101.AB835_06885"/>
<dbReference type="InterPro" id="IPR008554">
    <property type="entry name" value="Glutaredoxin-like"/>
</dbReference>
<organism evidence="1 2">
    <name type="scientific">Candidatus Endobugula sertula</name>
    <name type="common">Bugula neritina bacterial symbiont</name>
    <dbReference type="NCBI Taxonomy" id="62101"/>
    <lineage>
        <taxon>Bacteria</taxon>
        <taxon>Pseudomonadati</taxon>
        <taxon>Pseudomonadota</taxon>
        <taxon>Gammaproteobacteria</taxon>
        <taxon>Cellvibrionales</taxon>
        <taxon>Cellvibrionaceae</taxon>
        <taxon>Candidatus Endobugula</taxon>
    </lineage>
</organism>
<dbReference type="SUPFAM" id="SSF52833">
    <property type="entry name" value="Thioredoxin-like"/>
    <property type="match status" value="1"/>
</dbReference>
<dbReference type="InterPro" id="IPR052565">
    <property type="entry name" value="Glutaredoxin-like_YDR286C"/>
</dbReference>
<dbReference type="EMBL" id="MDLC01000020">
    <property type="protein sequence ID" value="ODS23785.1"/>
    <property type="molecule type" value="Genomic_DNA"/>
</dbReference>
<dbReference type="Gene3D" id="3.40.30.10">
    <property type="entry name" value="Glutaredoxin"/>
    <property type="match status" value="1"/>
</dbReference>
<protein>
    <submittedName>
        <fullName evidence="1">Glutaredoxin</fullName>
    </submittedName>
</protein>
<evidence type="ECO:0000313" key="1">
    <source>
        <dbReference type="EMBL" id="ODS23785.1"/>
    </source>
</evidence>
<dbReference type="Proteomes" id="UP000242502">
    <property type="component" value="Unassembled WGS sequence"/>
</dbReference>
<accession>A0A1D2QQC1</accession>
<comment type="caution">
    <text evidence="1">The sequence shown here is derived from an EMBL/GenBank/DDBJ whole genome shotgun (WGS) entry which is preliminary data.</text>
</comment>
<gene>
    <name evidence="1" type="ORF">AB835_06885</name>
</gene>
<reference evidence="1 2" key="1">
    <citation type="journal article" date="2016" name="Appl. Environ. Microbiol.">
        <title>Lack of Overt Genome Reduction in the Bryostatin-Producing Bryozoan Symbiont "Candidatus Endobugula sertula".</title>
        <authorList>
            <person name="Miller I.J."/>
            <person name="Vanee N."/>
            <person name="Fong S.S."/>
            <person name="Lim-Fong G.E."/>
            <person name="Kwan J.C."/>
        </authorList>
    </citation>
    <scope>NUCLEOTIDE SEQUENCE [LARGE SCALE GENOMIC DNA]</scope>
    <source>
        <strain evidence="1">AB1-4</strain>
    </source>
</reference>
<dbReference type="PANTHER" id="PTHR33558">
    <property type="entry name" value="GLUTAREDOXIN-LIKE PROTEIN C5ORF63 HOMOLOG"/>
    <property type="match status" value="1"/>
</dbReference>
<dbReference type="AlphaFoldDB" id="A0A1D2QQC1"/>